<dbReference type="Pfam" id="PF20258">
    <property type="entry name" value="tRNA_Me_trans_C"/>
    <property type="match status" value="1"/>
</dbReference>
<protein>
    <recommendedName>
        <fullName evidence="3">tRNA-5-taurinomethyluridine 2-sulfurtransferase</fullName>
        <ecNumber evidence="3">2.8.1.14</ecNumber>
    </recommendedName>
</protein>
<keyword evidence="5" id="KW-0808">Transferase</keyword>
<keyword evidence="6" id="KW-0819">tRNA processing</keyword>
<keyword evidence="10" id="KW-1015">Disulfide bond</keyword>
<dbReference type="InterPro" id="IPR004506">
    <property type="entry name" value="MnmA-like"/>
</dbReference>
<evidence type="ECO:0000256" key="11">
    <source>
        <dbReference type="ARBA" id="ARBA00049564"/>
    </source>
</evidence>
<dbReference type="PANTHER" id="PTHR43052">
    <property type="match status" value="1"/>
</dbReference>
<dbReference type="NCBIfam" id="NF001138">
    <property type="entry name" value="PRK00143.1"/>
    <property type="match status" value="1"/>
</dbReference>
<comment type="similarity">
    <text evidence="2">Belongs to the MnmA/TRMU family.</text>
</comment>
<dbReference type="SUPFAM" id="SSF52402">
    <property type="entry name" value="Adenine nucleotide alpha hydrolases-like"/>
    <property type="match status" value="1"/>
</dbReference>
<evidence type="ECO:0000256" key="5">
    <source>
        <dbReference type="ARBA" id="ARBA00022679"/>
    </source>
</evidence>
<comment type="function">
    <text evidence="1">Catalyzes the 2-thiolation of uridine at the wobble position (U34) of mitochondrial tRNA(Lys), tRNA(Glu) and tRNA(Gln). Required for the formation of 5-taurinomethyl-2-thiouridine (tm5s2U) of mitochondrial tRNA(Lys), tRNA(Glu), and tRNA(Gln) at the wobble position. ATP is required to activate the C2 atom of the wobble base.</text>
</comment>
<dbReference type="Pfam" id="PF01553">
    <property type="entry name" value="Acyltransferase"/>
    <property type="match status" value="1"/>
</dbReference>
<dbReference type="InterPro" id="IPR014729">
    <property type="entry name" value="Rossmann-like_a/b/a_fold"/>
</dbReference>
<dbReference type="InterPro" id="IPR032098">
    <property type="entry name" value="Acyltransf_C"/>
</dbReference>
<keyword evidence="8" id="KW-0067">ATP-binding</keyword>
<dbReference type="Pfam" id="PF03054">
    <property type="entry name" value="tRNA_Me_trans"/>
    <property type="match status" value="1"/>
</dbReference>
<dbReference type="Pfam" id="PF16076">
    <property type="entry name" value="Acyltransf_C"/>
    <property type="match status" value="1"/>
</dbReference>
<comment type="catalytic activity">
    <reaction evidence="11">
        <text>5-taurinomethyluridine(34) in tRNA + S-sulfanyl-L-cysteinyl-[protein] + AH2 + ATP = 5-taurinomethyl-2-thiouridine(34) in tRNA + L-cysteinyl-[protein] + A + AMP + diphosphate + H(+)</text>
        <dbReference type="Rhea" id="RHEA:47040"/>
        <dbReference type="Rhea" id="RHEA-COMP:10131"/>
        <dbReference type="Rhea" id="RHEA-COMP:11726"/>
        <dbReference type="Rhea" id="RHEA-COMP:11732"/>
        <dbReference type="Rhea" id="RHEA-COMP:11733"/>
        <dbReference type="ChEBI" id="CHEBI:13193"/>
        <dbReference type="ChEBI" id="CHEBI:15378"/>
        <dbReference type="ChEBI" id="CHEBI:17499"/>
        <dbReference type="ChEBI" id="CHEBI:29950"/>
        <dbReference type="ChEBI" id="CHEBI:30616"/>
        <dbReference type="ChEBI" id="CHEBI:33019"/>
        <dbReference type="ChEBI" id="CHEBI:61963"/>
        <dbReference type="ChEBI" id="CHEBI:87171"/>
        <dbReference type="ChEBI" id="CHEBI:87172"/>
        <dbReference type="ChEBI" id="CHEBI:456215"/>
        <dbReference type="EC" id="2.8.1.14"/>
    </reaction>
</comment>
<comment type="caution">
    <text evidence="14">The sequence shown here is derived from an EMBL/GenBank/DDBJ whole genome shotgun (WGS) entry which is preliminary data.</text>
</comment>
<organism evidence="14 15">
    <name type="scientific">Brassica napus</name>
    <name type="common">Rape</name>
    <dbReference type="NCBI Taxonomy" id="3708"/>
    <lineage>
        <taxon>Eukaryota</taxon>
        <taxon>Viridiplantae</taxon>
        <taxon>Streptophyta</taxon>
        <taxon>Embryophyta</taxon>
        <taxon>Tracheophyta</taxon>
        <taxon>Spermatophyta</taxon>
        <taxon>Magnoliopsida</taxon>
        <taxon>eudicotyledons</taxon>
        <taxon>Gunneridae</taxon>
        <taxon>Pentapetalae</taxon>
        <taxon>rosids</taxon>
        <taxon>malvids</taxon>
        <taxon>Brassicales</taxon>
        <taxon>Brassicaceae</taxon>
        <taxon>Brassiceae</taxon>
        <taxon>Brassica</taxon>
    </lineage>
</organism>
<evidence type="ECO:0000256" key="7">
    <source>
        <dbReference type="ARBA" id="ARBA00022741"/>
    </source>
</evidence>
<name>A0ABQ8AR36_BRANA</name>
<dbReference type="InterPro" id="IPR051305">
    <property type="entry name" value="tRNA_2-thiouridylase_MnmA"/>
</dbReference>
<dbReference type="Pfam" id="PF20259">
    <property type="entry name" value="tRNA_Me_trans_M"/>
    <property type="match status" value="1"/>
</dbReference>
<dbReference type="Gene3D" id="2.30.30.280">
    <property type="entry name" value="Adenine nucleotide alpha hydrolases-like domains"/>
    <property type="match status" value="1"/>
</dbReference>
<keyword evidence="7" id="KW-0547">Nucleotide-binding</keyword>
<evidence type="ECO:0000259" key="13">
    <source>
        <dbReference type="SMART" id="SM00563"/>
    </source>
</evidence>
<dbReference type="Gene3D" id="3.40.50.620">
    <property type="entry name" value="HUPs"/>
    <property type="match status" value="1"/>
</dbReference>
<evidence type="ECO:0000256" key="6">
    <source>
        <dbReference type="ARBA" id="ARBA00022694"/>
    </source>
</evidence>
<dbReference type="InterPro" id="IPR046885">
    <property type="entry name" value="MnmA-like_C"/>
</dbReference>
<evidence type="ECO:0000256" key="9">
    <source>
        <dbReference type="ARBA" id="ARBA00022884"/>
    </source>
</evidence>
<feature type="transmembrane region" description="Helical" evidence="12">
    <location>
        <begin position="551"/>
        <end position="577"/>
    </location>
</feature>
<dbReference type="Proteomes" id="UP000824890">
    <property type="component" value="Unassembled WGS sequence"/>
</dbReference>
<gene>
    <name evidence="14" type="ORF">HID58_057416</name>
</gene>
<keyword evidence="4" id="KW-0820">tRNA-binding</keyword>
<accession>A0ABQ8AR36</accession>
<evidence type="ECO:0000256" key="2">
    <source>
        <dbReference type="ARBA" id="ARBA00006191"/>
    </source>
</evidence>
<dbReference type="InterPro" id="IPR046884">
    <property type="entry name" value="MnmA-like_central"/>
</dbReference>
<keyword evidence="12" id="KW-1133">Transmembrane helix</keyword>
<keyword evidence="12" id="KW-0472">Membrane</keyword>
<dbReference type="PANTHER" id="PTHR43052:SF3">
    <property type="entry name" value="TRNA-5-TAURINOMETHYLURIDINE 2-SULFURTRANSFERASE"/>
    <property type="match status" value="1"/>
</dbReference>
<dbReference type="EMBL" id="JAGKQM010000013">
    <property type="protein sequence ID" value="KAH0894987.1"/>
    <property type="molecule type" value="Genomic_DNA"/>
</dbReference>
<proteinExistence type="inferred from homology"/>
<reference evidence="14 15" key="1">
    <citation type="submission" date="2021-05" db="EMBL/GenBank/DDBJ databases">
        <title>Genome Assembly of Synthetic Allotetraploid Brassica napus Reveals Homoeologous Exchanges between Subgenomes.</title>
        <authorList>
            <person name="Davis J.T."/>
        </authorList>
    </citation>
    <scope>NUCLEOTIDE SEQUENCE [LARGE SCALE GENOMIC DNA]</scope>
    <source>
        <strain evidence="15">cv. Da-Ae</strain>
        <tissue evidence="14">Seedling</tissue>
    </source>
</reference>
<dbReference type="InterPro" id="IPR023382">
    <property type="entry name" value="MnmA-like_central_sf"/>
</dbReference>
<keyword evidence="15" id="KW-1185">Reference proteome</keyword>
<dbReference type="NCBIfam" id="TIGR00420">
    <property type="entry name" value="trmU"/>
    <property type="match status" value="1"/>
</dbReference>
<sequence length="1037" mass="116567">MTRDRGYCKIERLRQPTPPARTHRFPMFSTVMKPLLSPSPSLFRLPPLSSSLSLFFRVFPFSSSSSSHFHSPHPITPLRSSRRNYTRHHASLSDHYLSCSVPEKPLRVAVLLSGGVDSSVALRLLHAAGHSCTAFYLKIWFQEGFENFWNQCPWEDDLKYAKHVCEQVGVPLEVVHLTDEYWERVVSYIIEEYKCGRTPNPDVLCNTRIKFGAFMDAISDMEYDYVASGHYAKVAHPAAGGPSVLELSQDMVKDQTYFLSHLSQTQLKRLLFPLGCVKKEEVRKLATQFDLPNKDRKDSQGICFLGKIKFSDFVGTHIGEKEGIILEAETGDFLGNHKGFWFYTIGQRQGLRLPGGPWYVVEKDTKNNVVFVSRDYYSIDKRRRVFRAGSLRWLSGKPLVNISQLRCKVRHGPGFYSCSFEMEAEGDVAVVHLDEDDQGLAAGQFAAFYEGTICIGSGVILESWDDQCFPVCAKALQLAAVEDKTKLGKPVKIMTMPVTTSVEAEPGESTTSLALSGGLMGDHLLIILVIATITMQVLIQSSESQQDNAAFFIFAFGLLFFVSGLIINLIQLVLFIFVRPVSRSLYRGINTSVVELLWLQLIWLVDWWAFIKVNLYADAETLELLGKEHALVLSNHRGDIDWLVGWVMAQHSGCLGSTLAIMRKEAKYFPIIGWSMWFSEYIILEKNWAKDEKILKAGFNQLKDFPTTFWLGLFVEGTRFNQKNLEAAKVYASLKGLPTPRNVLIPRTKGFVSAVTHMRSFVPAIYDCTYTVQKKQTTPILLRMFGGQSSEVNLQMRRYKMSQVPETTDGIAQWCQDLFVAKDSQLENYFTNDVFSDLDVHQIGRPIKPLILQATSVILHGPDHLFLCLFLGGCNFNSGTSDPIFLINGHSQYAKVVHPPPGERSDLLPLTSLKPSLSDSCSHLVAFHDLLTSLCQTSLSTLKGPHSYVNVDIAKGCVYWVDPGTLLRRTPRTMSCLSRETTTQSTRDGRHRPGFFSCSFEMEADVAVVHLDEDDQVTTSVEAEPGETSGEEKLVNT</sequence>
<evidence type="ECO:0000256" key="3">
    <source>
        <dbReference type="ARBA" id="ARBA00011953"/>
    </source>
</evidence>
<evidence type="ECO:0000256" key="10">
    <source>
        <dbReference type="ARBA" id="ARBA00023157"/>
    </source>
</evidence>
<dbReference type="SMART" id="SM00563">
    <property type="entry name" value="PlsC"/>
    <property type="match status" value="1"/>
</dbReference>
<dbReference type="HAMAP" id="MF_00144">
    <property type="entry name" value="tRNA_thiouridyl_MnmA"/>
    <property type="match status" value="1"/>
</dbReference>
<dbReference type="EC" id="2.8.1.14" evidence="3"/>
<evidence type="ECO:0000256" key="4">
    <source>
        <dbReference type="ARBA" id="ARBA00022555"/>
    </source>
</evidence>
<keyword evidence="12" id="KW-0812">Transmembrane</keyword>
<evidence type="ECO:0000313" key="15">
    <source>
        <dbReference type="Proteomes" id="UP000824890"/>
    </source>
</evidence>
<dbReference type="CDD" id="cd01998">
    <property type="entry name" value="MnmA_TRMU-like"/>
    <property type="match status" value="1"/>
</dbReference>
<evidence type="ECO:0000313" key="14">
    <source>
        <dbReference type="EMBL" id="KAH0894987.1"/>
    </source>
</evidence>
<evidence type="ECO:0000256" key="1">
    <source>
        <dbReference type="ARBA" id="ARBA00003986"/>
    </source>
</evidence>
<feature type="domain" description="Phospholipid/glycerol acyltransferase" evidence="13">
    <location>
        <begin position="630"/>
        <end position="752"/>
    </location>
</feature>
<dbReference type="CDD" id="cd07990">
    <property type="entry name" value="LPLAT_LCLAT1-like"/>
    <property type="match status" value="1"/>
</dbReference>
<dbReference type="Gene3D" id="2.40.30.10">
    <property type="entry name" value="Translation factors"/>
    <property type="match status" value="1"/>
</dbReference>
<evidence type="ECO:0000256" key="12">
    <source>
        <dbReference type="SAM" id="Phobius"/>
    </source>
</evidence>
<feature type="transmembrane region" description="Helical" evidence="12">
    <location>
        <begin position="519"/>
        <end position="539"/>
    </location>
</feature>
<dbReference type="SUPFAM" id="SSF69593">
    <property type="entry name" value="Glycerol-3-phosphate (1)-acyltransferase"/>
    <property type="match status" value="1"/>
</dbReference>
<dbReference type="InterPro" id="IPR002123">
    <property type="entry name" value="Plipid/glycerol_acylTrfase"/>
</dbReference>
<keyword evidence="9" id="KW-0694">RNA-binding</keyword>
<evidence type="ECO:0000256" key="8">
    <source>
        <dbReference type="ARBA" id="ARBA00022840"/>
    </source>
</evidence>